<keyword evidence="3" id="KW-1185">Reference proteome</keyword>
<reference evidence="2 3" key="1">
    <citation type="submission" date="2019-05" db="EMBL/GenBank/DDBJ databases">
        <title>Another draft genome of Portunus trituberculatus and its Hox gene families provides insights of decapod evolution.</title>
        <authorList>
            <person name="Jeong J.-H."/>
            <person name="Song I."/>
            <person name="Kim S."/>
            <person name="Choi T."/>
            <person name="Kim D."/>
            <person name="Ryu S."/>
            <person name="Kim W."/>
        </authorList>
    </citation>
    <scope>NUCLEOTIDE SEQUENCE [LARGE SCALE GENOMIC DNA]</scope>
    <source>
        <tissue evidence="2">Muscle</tissue>
    </source>
</reference>
<proteinExistence type="predicted"/>
<evidence type="ECO:0000313" key="3">
    <source>
        <dbReference type="Proteomes" id="UP000324222"/>
    </source>
</evidence>
<dbReference type="Proteomes" id="UP000324222">
    <property type="component" value="Unassembled WGS sequence"/>
</dbReference>
<dbReference type="AlphaFoldDB" id="A0A5B7GVA9"/>
<sequence length="178" mass="19969">MRARRVTTSQARADGADQMTLCSLPMLALFTTDLPPLRAAHSVDIMCCSVYSNSSKHAENYQANGLIMMSNNSLKEGVSRRRERQARRNLRMKRFESCSPCIKMATQVPFMLMTSAAWSQFSMEPTIWTFKSSGSDADTSDSTDRRNPAPPAPTIHSAIRVTPHTFQQSPRILLRRNA</sequence>
<gene>
    <name evidence="2" type="ORF">E2C01_055626</name>
</gene>
<comment type="caution">
    <text evidence="2">The sequence shown here is derived from an EMBL/GenBank/DDBJ whole genome shotgun (WGS) entry which is preliminary data.</text>
</comment>
<organism evidence="2 3">
    <name type="scientific">Portunus trituberculatus</name>
    <name type="common">Swimming crab</name>
    <name type="synonym">Neptunus trituberculatus</name>
    <dbReference type="NCBI Taxonomy" id="210409"/>
    <lineage>
        <taxon>Eukaryota</taxon>
        <taxon>Metazoa</taxon>
        <taxon>Ecdysozoa</taxon>
        <taxon>Arthropoda</taxon>
        <taxon>Crustacea</taxon>
        <taxon>Multicrustacea</taxon>
        <taxon>Malacostraca</taxon>
        <taxon>Eumalacostraca</taxon>
        <taxon>Eucarida</taxon>
        <taxon>Decapoda</taxon>
        <taxon>Pleocyemata</taxon>
        <taxon>Brachyura</taxon>
        <taxon>Eubrachyura</taxon>
        <taxon>Portunoidea</taxon>
        <taxon>Portunidae</taxon>
        <taxon>Portuninae</taxon>
        <taxon>Portunus</taxon>
    </lineage>
</organism>
<dbReference type="EMBL" id="VSRR010018645">
    <property type="protein sequence ID" value="MPC61553.1"/>
    <property type="molecule type" value="Genomic_DNA"/>
</dbReference>
<name>A0A5B7GVA9_PORTR</name>
<feature type="region of interest" description="Disordered" evidence="1">
    <location>
        <begin position="132"/>
        <end position="178"/>
    </location>
</feature>
<protein>
    <submittedName>
        <fullName evidence="2">Uncharacterized protein</fullName>
    </submittedName>
</protein>
<accession>A0A5B7GVA9</accession>
<evidence type="ECO:0000313" key="2">
    <source>
        <dbReference type="EMBL" id="MPC61553.1"/>
    </source>
</evidence>
<evidence type="ECO:0000256" key="1">
    <source>
        <dbReference type="SAM" id="MobiDB-lite"/>
    </source>
</evidence>